<evidence type="ECO:0000313" key="2">
    <source>
        <dbReference type="Proteomes" id="UP001210925"/>
    </source>
</evidence>
<protein>
    <recommendedName>
        <fullName evidence="3">Ankyrin repeat protein</fullName>
    </recommendedName>
</protein>
<comment type="caution">
    <text evidence="1">The sequence shown here is derived from an EMBL/GenBank/DDBJ whole genome shotgun (WGS) entry which is preliminary data.</text>
</comment>
<dbReference type="InterPro" id="IPR036770">
    <property type="entry name" value="Ankyrin_rpt-contain_sf"/>
</dbReference>
<dbReference type="Proteomes" id="UP001210925">
    <property type="component" value="Unassembled WGS sequence"/>
</dbReference>
<dbReference type="SUPFAM" id="SSF48403">
    <property type="entry name" value="Ankyrin repeat"/>
    <property type="match status" value="2"/>
</dbReference>
<name>A0AAD5Y6M0_9FUNG</name>
<dbReference type="Gene3D" id="1.25.40.20">
    <property type="entry name" value="Ankyrin repeat-containing domain"/>
    <property type="match status" value="1"/>
</dbReference>
<proteinExistence type="predicted"/>
<keyword evidence="2" id="KW-1185">Reference proteome</keyword>
<accession>A0AAD5Y6M0</accession>
<dbReference type="AlphaFoldDB" id="A0AAD5Y6M0"/>
<organism evidence="1 2">
    <name type="scientific">Boothiomyces macroporosus</name>
    <dbReference type="NCBI Taxonomy" id="261099"/>
    <lineage>
        <taxon>Eukaryota</taxon>
        <taxon>Fungi</taxon>
        <taxon>Fungi incertae sedis</taxon>
        <taxon>Chytridiomycota</taxon>
        <taxon>Chytridiomycota incertae sedis</taxon>
        <taxon>Chytridiomycetes</taxon>
        <taxon>Rhizophydiales</taxon>
        <taxon>Terramycetaceae</taxon>
        <taxon>Boothiomyces</taxon>
    </lineage>
</organism>
<evidence type="ECO:0008006" key="3">
    <source>
        <dbReference type="Google" id="ProtNLM"/>
    </source>
</evidence>
<evidence type="ECO:0000313" key="1">
    <source>
        <dbReference type="EMBL" id="KAJ3255171.1"/>
    </source>
</evidence>
<sequence length="616" mass="71780">MERLYNELDIIASHLDIEAYYNLRYAIANSLPAEPHLSLYMYRLETTSCKGPISDAHYPVKLDSRYFCDEAFEFAERISDTETVSRILATHNVSKFMLEKVFQKSSGQFYKSPKIGWLISKYMLEYYKIPIDAKYSSLLYFQAATFGYLQIVRELVDLPTVETVYSHSRVFVQACLNNRTDVACFLLEKPLVDINFRAVSGSRGYSGLMKAIGHGNLTLVCKLLSFPHLVIQMRDLSEGLSTWKYKTDKTELMKVFHVLLNDKRLMWNELDNRPLKEICAAGMEEAAKLLLLLPGISLDNDVIFAAAFYKQYQLVNTLLADFDINPFPEILVYPCRSKSLAEFQSLMKHQHAKIDLHVLRKAIYFRSHGIINCMIKDNYLDLSDHTVHNIVAGYAVKHEKVEMLKRLAQIRKFEYTSRLSNNIYLACRKGSMAGIFYLLDTLVNSHGDEKCWSISSILQAKHNNWGLVDRLLDHPWFNPSHKRNILLKLACKFENFEIVQKITRHPRFQMKKREYPIDFLIQTSNIHITDYMIRHTEFDPATMRNYLFRKAAKYSCKEYIEYLLTVDEINPLDLIHKTVPTILERHESFCTILNHPKFEQATPFTNPINTRYRPDV</sequence>
<dbReference type="EMBL" id="JADGKB010000070">
    <property type="protein sequence ID" value="KAJ3255171.1"/>
    <property type="molecule type" value="Genomic_DNA"/>
</dbReference>
<gene>
    <name evidence="1" type="ORF">HK103_006540</name>
</gene>
<reference evidence="1" key="1">
    <citation type="submission" date="2020-05" db="EMBL/GenBank/DDBJ databases">
        <title>Phylogenomic resolution of chytrid fungi.</title>
        <authorList>
            <person name="Stajich J.E."/>
            <person name="Amses K."/>
            <person name="Simmons R."/>
            <person name="Seto K."/>
            <person name="Myers J."/>
            <person name="Bonds A."/>
            <person name="Quandt C.A."/>
            <person name="Barry K."/>
            <person name="Liu P."/>
            <person name="Grigoriev I."/>
            <person name="Longcore J.E."/>
            <person name="James T.Y."/>
        </authorList>
    </citation>
    <scope>NUCLEOTIDE SEQUENCE</scope>
    <source>
        <strain evidence="1">PLAUS21</strain>
    </source>
</reference>